<evidence type="ECO:0000313" key="2">
    <source>
        <dbReference type="Proteomes" id="UP000220922"/>
    </source>
</evidence>
<name>A0A2H3KN82_9CHLR</name>
<evidence type="ECO:0000313" key="1">
    <source>
        <dbReference type="EMBL" id="PDV99592.1"/>
    </source>
</evidence>
<reference evidence="1 2" key="1">
    <citation type="submission" date="2016-05" db="EMBL/GenBank/DDBJ databases">
        <authorList>
            <person name="Lavstsen T."/>
            <person name="Jespersen J.S."/>
        </authorList>
    </citation>
    <scope>NUCLEOTIDE SEQUENCE [LARGE SCALE GENOMIC DNA]</scope>
    <source>
        <strain evidence="1 2">B7-9</strain>
    </source>
</reference>
<dbReference type="Gene3D" id="3.40.600.40">
    <property type="match status" value="1"/>
</dbReference>
<dbReference type="GO" id="GO:0004519">
    <property type="term" value="F:endonuclease activity"/>
    <property type="evidence" value="ECO:0007669"/>
    <property type="project" value="UniProtKB-KW"/>
</dbReference>
<dbReference type="Proteomes" id="UP000220922">
    <property type="component" value="Unassembled WGS sequence"/>
</dbReference>
<keyword evidence="1" id="KW-0255">Endonuclease</keyword>
<dbReference type="AlphaFoldDB" id="A0A2H3KN82"/>
<accession>A0A2H3KN82</accession>
<keyword evidence="2" id="KW-1185">Reference proteome</keyword>
<dbReference type="InterPro" id="IPR043117">
    <property type="entry name" value="Restrct_endonuc_II_SfiI_dom2"/>
</dbReference>
<protein>
    <submittedName>
        <fullName evidence="1">Type II restriction endonuclease</fullName>
    </submittedName>
</protein>
<dbReference type="Gene3D" id="2.40.50.610">
    <property type="entry name" value="Type II restriction enzyme SfiI, DNA-recognition domain"/>
    <property type="match status" value="1"/>
</dbReference>
<dbReference type="InterPro" id="IPR043118">
    <property type="entry name" value="Restrct_endonuc_II_SfiI_dom1"/>
</dbReference>
<proteinExistence type="predicted"/>
<dbReference type="EMBL" id="LYXE01000066">
    <property type="protein sequence ID" value="PDV99592.1"/>
    <property type="molecule type" value="Genomic_DNA"/>
</dbReference>
<organism evidence="1 2">
    <name type="scientific">Candidatus Chloroploca asiatica</name>
    <dbReference type="NCBI Taxonomy" id="1506545"/>
    <lineage>
        <taxon>Bacteria</taxon>
        <taxon>Bacillati</taxon>
        <taxon>Chloroflexota</taxon>
        <taxon>Chloroflexia</taxon>
        <taxon>Chloroflexales</taxon>
        <taxon>Chloroflexineae</taxon>
        <taxon>Oscillochloridaceae</taxon>
        <taxon>Candidatus Chloroploca</taxon>
    </lineage>
</organism>
<dbReference type="InterPro" id="IPR021580">
    <property type="entry name" value="Restrct_endonuc_II_SfiI"/>
</dbReference>
<sequence>MSVTLINPYDLQENLDRIEAIEKASLRLLVQALYDYRHEASIIFQAENDQVADIGEDVTREALDRLGMSRVNQRLFGKVDYKRARYLFHPDFALKQALFVDSKAESVSGAGTATLQISQLSMTVKQIRAGASVSVDGKLPVVLNLNQEHFLTTTMFVKYAYTDNNGTHQLERIIVAAVPNGMLQERYNPDEHKTIWRAGRNAPTLGEEFRVRLSFRLLKDNARWRVQTIPMEPHAYIWDE</sequence>
<keyword evidence="1" id="KW-0378">Hydrolase</keyword>
<dbReference type="REBASE" id="278974">
    <property type="entry name" value="CasB79ORF11635P"/>
</dbReference>
<keyword evidence="1" id="KW-0540">Nuclease</keyword>
<comment type="caution">
    <text evidence="1">The sequence shown here is derived from an EMBL/GenBank/DDBJ whole genome shotgun (WGS) entry which is preliminary data.</text>
</comment>
<gene>
    <name evidence="1" type="ORF">A9Q02_11640</name>
</gene>
<dbReference type="OrthoDB" id="155008at2"/>
<dbReference type="Pfam" id="PF11487">
    <property type="entry name" value="RestrictionSfiI"/>
    <property type="match status" value="1"/>
</dbReference>